<dbReference type="InterPro" id="IPR000668">
    <property type="entry name" value="Peptidase_C1A_C"/>
</dbReference>
<dbReference type="SUPFAM" id="SSF54001">
    <property type="entry name" value="Cysteine proteinases"/>
    <property type="match status" value="1"/>
</dbReference>
<dbReference type="EMBL" id="CAJNOG010000490">
    <property type="protein sequence ID" value="CAF1268157.1"/>
    <property type="molecule type" value="Genomic_DNA"/>
</dbReference>
<dbReference type="AlphaFoldDB" id="A0A815BCC5"/>
<keyword evidence="1" id="KW-0175">Coiled coil</keyword>
<evidence type="ECO:0000259" key="2">
    <source>
        <dbReference type="Pfam" id="PF00112"/>
    </source>
</evidence>
<dbReference type="CDD" id="cd02619">
    <property type="entry name" value="Peptidase_C1"/>
    <property type="match status" value="1"/>
</dbReference>
<dbReference type="Pfam" id="PF00112">
    <property type="entry name" value="Peptidase_C1"/>
    <property type="match status" value="1"/>
</dbReference>
<protein>
    <recommendedName>
        <fullName evidence="2">Peptidase C1A papain C-terminal domain-containing protein</fullName>
    </recommendedName>
</protein>
<organism evidence="3 4">
    <name type="scientific">Adineta steineri</name>
    <dbReference type="NCBI Taxonomy" id="433720"/>
    <lineage>
        <taxon>Eukaryota</taxon>
        <taxon>Metazoa</taxon>
        <taxon>Spiralia</taxon>
        <taxon>Gnathifera</taxon>
        <taxon>Rotifera</taxon>
        <taxon>Eurotatoria</taxon>
        <taxon>Bdelloidea</taxon>
        <taxon>Adinetida</taxon>
        <taxon>Adinetidae</taxon>
        <taxon>Adineta</taxon>
    </lineage>
</organism>
<reference evidence="3" key="1">
    <citation type="submission" date="2021-02" db="EMBL/GenBank/DDBJ databases">
        <authorList>
            <person name="Nowell W R."/>
        </authorList>
    </citation>
    <scope>NUCLEOTIDE SEQUENCE</scope>
</reference>
<dbReference type="Proteomes" id="UP000663845">
    <property type="component" value="Unassembled WGS sequence"/>
</dbReference>
<feature type="coiled-coil region" evidence="1">
    <location>
        <begin position="130"/>
        <end position="172"/>
    </location>
</feature>
<evidence type="ECO:0000313" key="4">
    <source>
        <dbReference type="Proteomes" id="UP000663845"/>
    </source>
</evidence>
<evidence type="ECO:0000256" key="1">
    <source>
        <dbReference type="SAM" id="Coils"/>
    </source>
</evidence>
<dbReference type="Gene3D" id="3.90.70.10">
    <property type="entry name" value="Cysteine proteinases"/>
    <property type="match status" value="1"/>
</dbReference>
<comment type="caution">
    <text evidence="3">The sequence shown here is derived from an EMBL/GenBank/DDBJ whole genome shotgun (WGS) entry which is preliminary data.</text>
</comment>
<proteinExistence type="predicted"/>
<evidence type="ECO:0000313" key="3">
    <source>
        <dbReference type="EMBL" id="CAF1268157.1"/>
    </source>
</evidence>
<gene>
    <name evidence="3" type="ORF">JYZ213_LOCUS30540</name>
</gene>
<dbReference type="GO" id="GO:0008234">
    <property type="term" value="F:cysteine-type peptidase activity"/>
    <property type="evidence" value="ECO:0007669"/>
    <property type="project" value="InterPro"/>
</dbReference>
<name>A0A815BCC5_9BILA</name>
<accession>A0A815BCC5</accession>
<dbReference type="InterPro" id="IPR038765">
    <property type="entry name" value="Papain-like_cys_pep_sf"/>
</dbReference>
<feature type="domain" description="Peptidase C1A papain C-terminal" evidence="2">
    <location>
        <begin position="26"/>
        <end position="80"/>
    </location>
</feature>
<sequence>MKSCLAHGFPFVINISVFASFGNGGKSGVVPMPTQTDLVHGATGGHALLVCGYSEESQAFIVRNSWGEDWGEKGYCYIPYDYITSPTFCHEAYAIRKVENDDFGQDNWCWQDSENYLANMPEHNPDHHAIERFEIEEEEASANFRQFMEETQEDMREQMQEMREDMPEQMRDMQEG</sequence>
<dbReference type="GO" id="GO:0006508">
    <property type="term" value="P:proteolysis"/>
    <property type="evidence" value="ECO:0007669"/>
    <property type="project" value="InterPro"/>
</dbReference>